<gene>
    <name evidence="2" type="ORF">KME15_02755</name>
</gene>
<dbReference type="AlphaFoldDB" id="A0A951Q988"/>
<sequence length="236" mass="24690">MHFLLKIGSTLLFTAVLITGCNSSPSSSSSESPSPSPIAASPSPSATAAPESPQPIQEEAPLISAQGMGAAQLGITLGELKQQLGQDTEFLVKAPFIVDFDAIAVRKGGETQYYILYLAGQSFADQDVIQGVFTDNPKFRTAEGVGAGTTLQDAAQAYGQATLSYNTGNESREYARFERQPATNISFATGNGSTSTAGIYGSPVSEYNETENYRAEATIQSVLVVCLTDACAPPSP</sequence>
<accession>A0A951Q988</accession>
<name>A0A951Q988_9CYAN</name>
<reference evidence="2" key="1">
    <citation type="submission" date="2021-05" db="EMBL/GenBank/DDBJ databases">
        <authorList>
            <person name="Pietrasiak N."/>
            <person name="Ward R."/>
            <person name="Stajich J.E."/>
            <person name="Kurbessoian T."/>
        </authorList>
    </citation>
    <scope>NUCLEOTIDE SEQUENCE</scope>
    <source>
        <strain evidence="2">UHER 2000/2452</strain>
    </source>
</reference>
<evidence type="ECO:0008006" key="4">
    <source>
        <dbReference type="Google" id="ProtNLM"/>
    </source>
</evidence>
<evidence type="ECO:0000313" key="2">
    <source>
        <dbReference type="EMBL" id="MBW4657570.1"/>
    </source>
</evidence>
<reference evidence="2" key="2">
    <citation type="journal article" date="2022" name="Microbiol. Resour. Announc.">
        <title>Metagenome Sequencing to Explore Phylogenomics of Terrestrial Cyanobacteria.</title>
        <authorList>
            <person name="Ward R.D."/>
            <person name="Stajich J.E."/>
            <person name="Johansen J.R."/>
            <person name="Huntemann M."/>
            <person name="Clum A."/>
            <person name="Foster B."/>
            <person name="Foster B."/>
            <person name="Roux S."/>
            <person name="Palaniappan K."/>
            <person name="Varghese N."/>
            <person name="Mukherjee S."/>
            <person name="Reddy T.B.K."/>
            <person name="Daum C."/>
            <person name="Copeland A."/>
            <person name="Chen I.A."/>
            <person name="Ivanova N.N."/>
            <person name="Kyrpides N.C."/>
            <person name="Shapiro N."/>
            <person name="Eloe-Fadrosh E.A."/>
            <person name="Pietrasiak N."/>
        </authorList>
    </citation>
    <scope>NUCLEOTIDE SEQUENCE</scope>
    <source>
        <strain evidence="2">UHER 2000/2452</strain>
    </source>
</reference>
<dbReference type="Proteomes" id="UP000757435">
    <property type="component" value="Unassembled WGS sequence"/>
</dbReference>
<feature type="region of interest" description="Disordered" evidence="1">
    <location>
        <begin position="24"/>
        <end position="55"/>
    </location>
</feature>
<evidence type="ECO:0000256" key="1">
    <source>
        <dbReference type="SAM" id="MobiDB-lite"/>
    </source>
</evidence>
<proteinExistence type="predicted"/>
<comment type="caution">
    <text evidence="2">The sequence shown here is derived from an EMBL/GenBank/DDBJ whole genome shotgun (WGS) entry which is preliminary data.</text>
</comment>
<protein>
    <recommendedName>
        <fullName evidence="4">Lipoprotein</fullName>
    </recommendedName>
</protein>
<dbReference type="EMBL" id="JAHHHD010000002">
    <property type="protein sequence ID" value="MBW4657570.1"/>
    <property type="molecule type" value="Genomic_DNA"/>
</dbReference>
<feature type="compositionally biased region" description="Low complexity" evidence="1">
    <location>
        <begin position="24"/>
        <end position="51"/>
    </location>
</feature>
<dbReference type="PROSITE" id="PS51257">
    <property type="entry name" value="PROKAR_LIPOPROTEIN"/>
    <property type="match status" value="1"/>
</dbReference>
<evidence type="ECO:0000313" key="3">
    <source>
        <dbReference type="Proteomes" id="UP000757435"/>
    </source>
</evidence>
<organism evidence="2 3">
    <name type="scientific">Drouetiella hepatica Uher 2000/2452</name>
    <dbReference type="NCBI Taxonomy" id="904376"/>
    <lineage>
        <taxon>Bacteria</taxon>
        <taxon>Bacillati</taxon>
        <taxon>Cyanobacteriota</taxon>
        <taxon>Cyanophyceae</taxon>
        <taxon>Oculatellales</taxon>
        <taxon>Oculatellaceae</taxon>
        <taxon>Drouetiella</taxon>
    </lineage>
</organism>